<keyword evidence="1" id="KW-0614">Plasmid</keyword>
<organism evidence="1 2">
    <name type="scientific">Tistrella mobilis (strain KA081020-065)</name>
    <dbReference type="NCBI Taxonomy" id="1110502"/>
    <lineage>
        <taxon>Bacteria</taxon>
        <taxon>Pseudomonadati</taxon>
        <taxon>Pseudomonadota</taxon>
        <taxon>Alphaproteobacteria</taxon>
        <taxon>Geminicoccales</taxon>
        <taxon>Geminicoccaceae</taxon>
        <taxon>Tistrella</taxon>
    </lineage>
</organism>
<dbReference type="Gene3D" id="3.40.50.300">
    <property type="entry name" value="P-loop containing nucleotide triphosphate hydrolases"/>
    <property type="match status" value="1"/>
</dbReference>
<dbReference type="AlphaFoldDB" id="I3TVK8"/>
<evidence type="ECO:0000313" key="1">
    <source>
        <dbReference type="EMBL" id="AFK56796.1"/>
    </source>
</evidence>
<dbReference type="SUPFAM" id="SSF52540">
    <property type="entry name" value="P-loop containing nucleoside triphosphate hydrolases"/>
    <property type="match status" value="1"/>
</dbReference>
<reference evidence="1 2" key="1">
    <citation type="journal article" date="2012" name="J. Am. Chem. Soc.">
        <title>Bacterial biosynthesis and maturation of the didemnin anti-cancer agents.</title>
        <authorList>
            <person name="Xu Y."/>
            <person name="Kersten R.D."/>
            <person name="Nam S.J."/>
            <person name="Lu L."/>
            <person name="Al-Suwailem A.M."/>
            <person name="Zheng H."/>
            <person name="Fenical W."/>
            <person name="Dorrestein P.C."/>
            <person name="Moore B.S."/>
            <person name="Qian P.Y."/>
        </authorList>
    </citation>
    <scope>NUCLEOTIDE SEQUENCE [LARGE SCALE GENOMIC DNA]</scope>
    <source>
        <strain evidence="1 2">KA081020-065</strain>
    </source>
</reference>
<dbReference type="InterPro" id="IPR027417">
    <property type="entry name" value="P-loop_NTPase"/>
</dbReference>
<evidence type="ECO:0008006" key="3">
    <source>
        <dbReference type="Google" id="ProtNLM"/>
    </source>
</evidence>
<dbReference type="HOGENOM" id="CLU_806405_0_0_5"/>
<geneLocation type="plasmid" evidence="1 2">
    <name>pTM3</name>
</geneLocation>
<evidence type="ECO:0000313" key="2">
    <source>
        <dbReference type="Proteomes" id="UP000005258"/>
    </source>
</evidence>
<protein>
    <recommendedName>
        <fullName evidence="3">Aspartyl/asparaginyl beta-hydroxylase</fullName>
    </recommendedName>
</protein>
<dbReference type="EMBL" id="CP003239">
    <property type="protein sequence ID" value="AFK56796.1"/>
    <property type="molecule type" value="Genomic_DNA"/>
</dbReference>
<dbReference type="PATRIC" id="fig|1110502.3.peg.5049"/>
<proteinExistence type="predicted"/>
<name>I3TVK8_TISMK</name>
<gene>
    <name evidence="1" type="ordered locus">TMO_c0186</name>
</gene>
<dbReference type="RefSeq" id="WP_014747785.1">
    <property type="nucleotide sequence ID" value="NC_017958.1"/>
</dbReference>
<dbReference type="Proteomes" id="UP000005258">
    <property type="component" value="Plasmid pTM3"/>
</dbReference>
<sequence>MIAGWELPERALITRDGRRLRLRSAARPADGRWSFRAALRQARDADAPFRDLLFRDLSLDDPSLTAGPSLAAGPSPATSLPLTAGIFHASRCGSTLVANMLGGIGGVQIADEPEALLDLMGPFWTPVPAGVRQDDLRLVLALLGRPMMPEARYFMVKFSCIGLDRLGELETVAPRMRKVFVMRDPLEILVSNLRLRPGWSLSFHNPMRRAFSLGMRPTAAAGMDIETFIAAVLGRALSLAADRIAGAPAGWLLVDHAELPGAVIDRILPWLGIRPQPEEIAGMEREARLYSKGRGDRPAFVPDGDRKRREASAAEIALCERWMREPHDRLRRFWQAQTRPGTS</sequence>
<keyword evidence="2" id="KW-1185">Reference proteome</keyword>
<dbReference type="KEGG" id="tmo:TMO_c0186"/>
<accession>I3TVK8</accession>